<evidence type="ECO:0008006" key="3">
    <source>
        <dbReference type="Google" id="ProtNLM"/>
    </source>
</evidence>
<dbReference type="EMBL" id="CAOF01000069">
    <property type="protein sequence ID" value="CCO45876.1"/>
    <property type="molecule type" value="Genomic_DNA"/>
</dbReference>
<comment type="caution">
    <text evidence="1">The sequence shown here is derived from an EMBL/GenBank/DDBJ whole genome shotgun (WGS) entry which is preliminary data.</text>
</comment>
<evidence type="ECO:0000313" key="1">
    <source>
        <dbReference type="EMBL" id="CCO45876.1"/>
    </source>
</evidence>
<protein>
    <recommendedName>
        <fullName evidence="3">Zinc ribbon domain-containing protein</fullName>
    </recommendedName>
</protein>
<dbReference type="AlphaFoldDB" id="A0AAV2VN46"/>
<gene>
    <name evidence="1" type="ORF">VIBNISOn1_1600021</name>
</gene>
<dbReference type="Proteomes" id="UP000018211">
    <property type="component" value="Unassembled WGS sequence"/>
</dbReference>
<reference evidence="1 2" key="1">
    <citation type="journal article" date="2013" name="ISME J.">
        <title>Comparative genomics of pathogenic lineages of Vibrio nigripulchritudo identifies virulence-associated traits.</title>
        <authorList>
            <person name="Goudenege D."/>
            <person name="Labreuche Y."/>
            <person name="Krin E."/>
            <person name="Ansquer D."/>
            <person name="Mangenot S."/>
            <person name="Calteau A."/>
            <person name="Medigue C."/>
            <person name="Mazel D."/>
            <person name="Polz M.F."/>
            <person name="Le Roux F."/>
        </authorList>
    </citation>
    <scope>NUCLEOTIDE SEQUENCE [LARGE SCALE GENOMIC DNA]</scope>
    <source>
        <strain evidence="1 2">SOn1</strain>
    </source>
</reference>
<accession>A0AAV2VN46</accession>
<organism evidence="1 2">
    <name type="scientific">Vibrio nigripulchritudo SOn1</name>
    <dbReference type="NCBI Taxonomy" id="1238450"/>
    <lineage>
        <taxon>Bacteria</taxon>
        <taxon>Pseudomonadati</taxon>
        <taxon>Pseudomonadota</taxon>
        <taxon>Gammaproteobacteria</taxon>
        <taxon>Vibrionales</taxon>
        <taxon>Vibrionaceae</taxon>
        <taxon>Vibrio</taxon>
    </lineage>
</organism>
<name>A0AAV2VN46_9VIBR</name>
<proteinExistence type="predicted"/>
<sequence>MKGYENLSQCIECKSELKAGAKKCAQCGSVQNWRRYTSPAVIVAGFILTWLSIWTAPPVKALFVEHKAEIKISILEGDHTKLTFMLSNIGNSPAALSEISIYNVDESGVEMTSYLNSVLDNQLLRENEAHIVTASNQSSIPSVIPHEILAAYTERYGAIDYNCYLILEYVQLSGTKEYLYSPFACYPTQQTRDDKDPFSEN</sequence>
<dbReference type="RefSeq" id="WP_022611201.1">
    <property type="nucleotide sequence ID" value="NZ_LK391965.1"/>
</dbReference>
<evidence type="ECO:0000313" key="2">
    <source>
        <dbReference type="Proteomes" id="UP000018211"/>
    </source>
</evidence>